<protein>
    <submittedName>
        <fullName evidence="9">Archaeosortase/exosortase family protein</fullName>
    </submittedName>
</protein>
<feature type="transmembrane region" description="Helical" evidence="8">
    <location>
        <begin position="39"/>
        <end position="57"/>
    </location>
</feature>
<sequence length="172" mass="19260">MSALLERWKSTQPVYRFLIGFIGMMLVFYIVYKSSLYETYIMTPLLSGQAFLANAFLNLLGFKTQAMGDGILGDQFRVSIKDGCDGMEATAIYVFAILAFPMVALKDKWKGLITGVLILGVLNIMRIAGLYLAGIYWPQGFEFLHLHGGVVIFIIIAVCLWLIWVNQISSKT</sequence>
<keyword evidence="7 8" id="KW-0472">Membrane</keyword>
<dbReference type="InterPro" id="IPR026392">
    <property type="entry name" value="Exo/Archaeosortase_dom"/>
</dbReference>
<proteinExistence type="predicted"/>
<keyword evidence="5" id="KW-0378">Hydrolase</keyword>
<organism evidence="9 10">
    <name type="scientific">Candidatus Defluviibacterium haderslevense</name>
    <dbReference type="NCBI Taxonomy" id="2981993"/>
    <lineage>
        <taxon>Bacteria</taxon>
        <taxon>Pseudomonadati</taxon>
        <taxon>Bacteroidota</taxon>
        <taxon>Saprospiria</taxon>
        <taxon>Saprospirales</taxon>
        <taxon>Saprospiraceae</taxon>
        <taxon>Candidatus Defluviibacterium</taxon>
    </lineage>
</organism>
<evidence type="ECO:0000256" key="1">
    <source>
        <dbReference type="ARBA" id="ARBA00004651"/>
    </source>
</evidence>
<evidence type="ECO:0000256" key="8">
    <source>
        <dbReference type="SAM" id="Phobius"/>
    </source>
</evidence>
<dbReference type="Proteomes" id="UP000808349">
    <property type="component" value="Unassembled WGS sequence"/>
</dbReference>
<evidence type="ECO:0000256" key="6">
    <source>
        <dbReference type="ARBA" id="ARBA00022989"/>
    </source>
</evidence>
<evidence type="ECO:0000313" key="10">
    <source>
        <dbReference type="Proteomes" id="UP000808349"/>
    </source>
</evidence>
<evidence type="ECO:0000313" key="9">
    <source>
        <dbReference type="EMBL" id="MBK9717102.1"/>
    </source>
</evidence>
<dbReference type="Pfam" id="PF09721">
    <property type="entry name" value="Exosortase_EpsH"/>
    <property type="match status" value="1"/>
</dbReference>
<keyword evidence="6 8" id="KW-1133">Transmembrane helix</keyword>
<dbReference type="AlphaFoldDB" id="A0A9D7XGQ8"/>
<evidence type="ECO:0000256" key="7">
    <source>
        <dbReference type="ARBA" id="ARBA00023136"/>
    </source>
</evidence>
<gene>
    <name evidence="9" type="ORF">IPO85_06250</name>
</gene>
<evidence type="ECO:0000256" key="2">
    <source>
        <dbReference type="ARBA" id="ARBA00022475"/>
    </source>
</evidence>
<feature type="transmembrane region" description="Helical" evidence="8">
    <location>
        <begin position="14"/>
        <end position="32"/>
    </location>
</feature>
<dbReference type="GO" id="GO:0006508">
    <property type="term" value="P:proteolysis"/>
    <property type="evidence" value="ECO:0007669"/>
    <property type="project" value="UniProtKB-KW"/>
</dbReference>
<name>A0A9D7XGQ8_9BACT</name>
<accession>A0A9D7XGQ8</accession>
<dbReference type="InterPro" id="IPR019127">
    <property type="entry name" value="Exosortase"/>
</dbReference>
<feature type="transmembrane region" description="Helical" evidence="8">
    <location>
        <begin position="112"/>
        <end position="137"/>
    </location>
</feature>
<comment type="subcellular location">
    <subcellularLocation>
        <location evidence="1">Cell membrane</location>
        <topology evidence="1">Multi-pass membrane protein</topology>
    </subcellularLocation>
</comment>
<dbReference type="GO" id="GO:0008233">
    <property type="term" value="F:peptidase activity"/>
    <property type="evidence" value="ECO:0007669"/>
    <property type="project" value="UniProtKB-KW"/>
</dbReference>
<dbReference type="NCBIfam" id="TIGR04178">
    <property type="entry name" value="exo_archaeo"/>
    <property type="match status" value="1"/>
</dbReference>
<keyword evidence="4 8" id="KW-0812">Transmembrane</keyword>
<keyword evidence="3" id="KW-0645">Protease</keyword>
<evidence type="ECO:0000256" key="3">
    <source>
        <dbReference type="ARBA" id="ARBA00022670"/>
    </source>
</evidence>
<feature type="transmembrane region" description="Helical" evidence="8">
    <location>
        <begin position="143"/>
        <end position="165"/>
    </location>
</feature>
<keyword evidence="2" id="KW-1003">Cell membrane</keyword>
<evidence type="ECO:0000256" key="5">
    <source>
        <dbReference type="ARBA" id="ARBA00022801"/>
    </source>
</evidence>
<dbReference type="EMBL" id="JADKFW010000004">
    <property type="protein sequence ID" value="MBK9717102.1"/>
    <property type="molecule type" value="Genomic_DNA"/>
</dbReference>
<dbReference type="GO" id="GO:0005886">
    <property type="term" value="C:plasma membrane"/>
    <property type="evidence" value="ECO:0007669"/>
    <property type="project" value="UniProtKB-SubCell"/>
</dbReference>
<comment type="caution">
    <text evidence="9">The sequence shown here is derived from an EMBL/GenBank/DDBJ whole genome shotgun (WGS) entry which is preliminary data.</text>
</comment>
<reference evidence="9 10" key="1">
    <citation type="submission" date="2020-10" db="EMBL/GenBank/DDBJ databases">
        <title>Connecting structure to function with the recovery of over 1000 high-quality activated sludge metagenome-assembled genomes encoding full-length rRNA genes using long-read sequencing.</title>
        <authorList>
            <person name="Singleton C.M."/>
            <person name="Petriglieri F."/>
            <person name="Kristensen J.M."/>
            <person name="Kirkegaard R.H."/>
            <person name="Michaelsen T.Y."/>
            <person name="Andersen M.H."/>
            <person name="Karst S.M."/>
            <person name="Dueholm M.S."/>
            <person name="Nielsen P.H."/>
            <person name="Albertsen M."/>
        </authorList>
    </citation>
    <scope>NUCLEOTIDE SEQUENCE [LARGE SCALE GENOMIC DNA]</scope>
    <source>
        <strain evidence="9">Ribe_18-Q3-R11-54_BAT3C.373</strain>
    </source>
</reference>
<evidence type="ECO:0000256" key="4">
    <source>
        <dbReference type="ARBA" id="ARBA00022692"/>
    </source>
</evidence>